<gene>
    <name evidence="1" type="ORF">C9I57_11120</name>
</gene>
<dbReference type="RefSeq" id="WP_107150748.1">
    <property type="nucleotide sequence ID" value="NZ_PYUC01000005.1"/>
</dbReference>
<proteinExistence type="predicted"/>
<evidence type="ECO:0000313" key="1">
    <source>
        <dbReference type="EMBL" id="PTB20425.1"/>
    </source>
</evidence>
<reference evidence="1 2" key="1">
    <citation type="submission" date="2018-03" db="EMBL/GenBank/DDBJ databases">
        <title>Whole genome analyses suggest that Burkholderia sensu lato contains two further novel genera in the rhizoxinica-symbiotica group Mycetohabitans gen. nov., and Trinickia gen. nov.: implications for the evolution of diazotrophy and nodulation in the Burkholderiaceae.</title>
        <authorList>
            <person name="Estrada De Los Santos P."/>
            <person name="Palmer M."/>
            <person name="Chavez-Ramirez B."/>
            <person name="Steenkamp E.T."/>
            <person name="Hirsch A.M."/>
            <person name="Manyaka P."/>
            <person name="Maluk M."/>
            <person name="Lafos M."/>
            <person name="Crook M."/>
            <person name="Gross E."/>
            <person name="Simon M.F."/>
            <person name="Bueno Dos Reis Junior F."/>
            <person name="Poole P.S."/>
            <person name="Venter S.N."/>
            <person name="James E.K."/>
        </authorList>
    </citation>
    <scope>NUCLEOTIDE SEQUENCE [LARGE SCALE GENOMIC DNA]</scope>
    <source>
        <strain evidence="1 2">JPY-366</strain>
    </source>
</reference>
<organism evidence="1 2">
    <name type="scientific">Trinickia symbiotica</name>
    <dbReference type="NCBI Taxonomy" id="863227"/>
    <lineage>
        <taxon>Bacteria</taxon>
        <taxon>Pseudomonadati</taxon>
        <taxon>Pseudomonadota</taxon>
        <taxon>Betaproteobacteria</taxon>
        <taxon>Burkholderiales</taxon>
        <taxon>Burkholderiaceae</taxon>
        <taxon>Trinickia</taxon>
    </lineage>
</organism>
<accession>A0A2T3XVA6</accession>
<dbReference type="Pfam" id="PF26636">
    <property type="entry name" value="DUF8209"/>
    <property type="match status" value="1"/>
</dbReference>
<dbReference type="InterPro" id="IPR058522">
    <property type="entry name" value="DUF8209"/>
</dbReference>
<dbReference type="NCBIfam" id="NF045926">
    <property type="entry name" value="STM2901_fam"/>
    <property type="match status" value="1"/>
</dbReference>
<dbReference type="EMBL" id="PYUC01000005">
    <property type="protein sequence ID" value="PTB20425.1"/>
    <property type="molecule type" value="Genomic_DNA"/>
</dbReference>
<evidence type="ECO:0000313" key="2">
    <source>
        <dbReference type="Proteomes" id="UP000240638"/>
    </source>
</evidence>
<dbReference type="AlphaFoldDB" id="A0A2T3XVA6"/>
<dbReference type="Proteomes" id="UP000240638">
    <property type="component" value="Unassembled WGS sequence"/>
</dbReference>
<name>A0A2T3XVA6_9BURK</name>
<comment type="caution">
    <text evidence="1">The sequence shown here is derived from an EMBL/GenBank/DDBJ whole genome shotgun (WGS) entry which is preliminary data.</text>
</comment>
<sequence length="143" mass="16103">MSNNTYTYGIHSNLTPPQLFFLVMLDEAAKHFGVDELTGLALLIIGWPFLPTRRKPKGATIGTSIASRVARKHLDYKIEKDILPTLTLGSVRRLKILWTRNIGVFVGRTVPIIGEVILAYDVSIISYRSAVHYNQLVKPEDRL</sequence>
<protein>
    <submittedName>
        <fullName evidence="1">Uncharacterized protein</fullName>
    </submittedName>
</protein>
<dbReference type="InterPro" id="IPR058064">
    <property type="entry name" value="STM2901-like"/>
</dbReference>